<evidence type="ECO:0000256" key="5">
    <source>
        <dbReference type="PROSITE-ProRule" id="PRU00723"/>
    </source>
</evidence>
<feature type="compositionally biased region" description="Basic and acidic residues" evidence="6">
    <location>
        <begin position="18"/>
        <end position="33"/>
    </location>
</feature>
<organism evidence="8 9">
    <name type="scientific">Geranomyces variabilis</name>
    <dbReference type="NCBI Taxonomy" id="109894"/>
    <lineage>
        <taxon>Eukaryota</taxon>
        <taxon>Fungi</taxon>
        <taxon>Fungi incertae sedis</taxon>
        <taxon>Chytridiomycota</taxon>
        <taxon>Chytridiomycota incertae sedis</taxon>
        <taxon>Chytridiomycetes</taxon>
        <taxon>Spizellomycetales</taxon>
        <taxon>Powellomycetaceae</taxon>
        <taxon>Geranomyces</taxon>
    </lineage>
</organism>
<dbReference type="EMBL" id="JADGJQ010000002">
    <property type="protein sequence ID" value="KAJ3185180.1"/>
    <property type="molecule type" value="Genomic_DNA"/>
</dbReference>
<dbReference type="Proteomes" id="UP001212152">
    <property type="component" value="Unassembled WGS sequence"/>
</dbReference>
<feature type="domain" description="C3H1-type" evidence="7">
    <location>
        <begin position="599"/>
        <end position="629"/>
    </location>
</feature>
<feature type="zinc finger region" description="C3H1-type" evidence="5">
    <location>
        <begin position="507"/>
        <end position="537"/>
    </location>
</feature>
<feature type="domain" description="C3H1-type" evidence="7">
    <location>
        <begin position="410"/>
        <end position="440"/>
    </location>
</feature>
<sequence length="1281" mass="140538">MSADLRSLLTSSSVSYSSDDRHSQRIVRLRADKPLNTSSALPPPVDDTAAAPATPQRRQSTHMLTTPTSIERSDRQRAVANGQTVRVSGDTPAAAVDGTHPERALQLMRRESLTPDETPDPARHEKEKLENLRHEQRPDSRKTSGIEKVIYLSNGTEIDRWQPTPRQSPSSDVRPKAFASSSSSSSSSRAVLIDHRTATGPNAAVSVNKANKLCRYFARGPRACHDGDRCLFLHELPASAVLSRHRSISTDNDHGVAHSPPSKVVKSARAEFEAAARALEKAAVEKAAQEKASSGASPPADKDDLKAVNIDPDRPNTCGKPKQPEKPKAAEPNQVAAEQRTVCVIFQSLGDCPFGSGCPDLHHIATPEPVLEASRSVDTSPSAPRMRRVSLADVVVVDNVSRPRPVSPVGPPRVRCNRWKEQGKCPYGNKCYHKEGHLTTRSDERKPAVKRVKLTHSSPSPTSQGGEGGGHANGIRRAPSPARHRSENHITAHDSPRSRLTSRDSSPVDERTCGRWERFGHCHFGDKCYHKNTHYPPGTRPAKTKKRSRSPSPASLWIKCDSREDQASEISPSKRLREIFSTTTDDVPHSRHTSSSNSPNKAAFCSRWQRTGSCVYGVNCHYRSAHIAPTAESPPMLKKVQVSRASSPERRPSSSSSSPKPSRKDDDLERPPRKVLVYCRQMEMTGQCQFGKRCWYSHDIPKRPQKPQIQVVERVTVKSDDKSSVDDKRAEGNALDASDHGSDVMQIPLDVENRDAQNNRASSPSNSEQHWDAYTETWGALELTNGSYPRIANGNRRWRTHSGGSRGPASAVDGQLGGNGADASNSGSSMAARSRESTVDGERATAAIPLTRKYFSLHKGQGVFVATVQLVNVVMTSTVERDLAQELEQDGALCVAHMAPMDHMQAALQEYGNDQPHDHAAIIAVLPSQTEGIKTVATYLTIAKKAGVVTLKNFTLFILPAADARSLFNIDVDGKALLHCIAMRSTGTTPGTLKTFGMSRTLNLASPFLASVEFRRTYLQTTHGLPEKFQWLVDGRSVFILSPDELVPTAEMRWLVTSHGGRLQDEPRADCDLILCHRQCHNQIGKLPNLLALKKRGTEFVLWGHSTASSAQRAMQLFPGAGGIVTLTQQSLESADGLELLRCFADFTKGRYTTEQWLCILHPHLVDTCKSSSAHTAGTIPQPIAAQAMFYIGRLEAAGCLIVATEGQVYDEKAHLTGPVREFALLVRLQIQWSLNFRNFVLLTTDDRRDVTSEGSAGILEMTAADFMRCYRMNRTVELSS</sequence>
<feature type="region of interest" description="Disordered" evidence="6">
    <location>
        <begin position="632"/>
        <end position="672"/>
    </location>
</feature>
<feature type="domain" description="C3H1-type" evidence="7">
    <location>
        <begin position="673"/>
        <end position="701"/>
    </location>
</feature>
<evidence type="ECO:0000256" key="3">
    <source>
        <dbReference type="ARBA" id="ARBA00022771"/>
    </source>
</evidence>
<evidence type="ECO:0000256" key="2">
    <source>
        <dbReference type="ARBA" id="ARBA00022737"/>
    </source>
</evidence>
<feature type="compositionally biased region" description="Basic and acidic residues" evidence="6">
    <location>
        <begin position="715"/>
        <end position="742"/>
    </location>
</feature>
<evidence type="ECO:0000256" key="1">
    <source>
        <dbReference type="ARBA" id="ARBA00022723"/>
    </source>
</evidence>
<feature type="zinc finger region" description="C3H1-type" evidence="5">
    <location>
        <begin position="410"/>
        <end position="440"/>
    </location>
</feature>
<feature type="zinc finger region" description="C3H1-type" evidence="5">
    <location>
        <begin position="208"/>
        <end position="237"/>
    </location>
</feature>
<keyword evidence="2" id="KW-0677">Repeat</keyword>
<feature type="region of interest" description="Disordered" evidence="6">
    <location>
        <begin position="1"/>
        <end position="190"/>
    </location>
</feature>
<feature type="zinc finger region" description="C3H1-type" evidence="5">
    <location>
        <begin position="337"/>
        <end position="365"/>
    </location>
</feature>
<dbReference type="SUPFAM" id="SSF90229">
    <property type="entry name" value="CCCH zinc finger"/>
    <property type="match status" value="1"/>
</dbReference>
<evidence type="ECO:0000313" key="9">
    <source>
        <dbReference type="Proteomes" id="UP001212152"/>
    </source>
</evidence>
<feature type="compositionally biased region" description="Basic and acidic residues" evidence="6">
    <location>
        <begin position="662"/>
        <end position="672"/>
    </location>
</feature>
<feature type="region of interest" description="Disordered" evidence="6">
    <location>
        <begin position="533"/>
        <end position="555"/>
    </location>
</feature>
<dbReference type="SMART" id="SM00356">
    <property type="entry name" value="ZnF_C3H1"/>
    <property type="match status" value="6"/>
</dbReference>
<dbReference type="Gene3D" id="4.10.1000.10">
    <property type="entry name" value="Zinc finger, CCCH-type"/>
    <property type="match status" value="1"/>
</dbReference>
<gene>
    <name evidence="8" type="ORF">HDU87_002747</name>
</gene>
<feature type="zinc finger region" description="C3H1-type" evidence="5">
    <location>
        <begin position="673"/>
        <end position="701"/>
    </location>
</feature>
<feature type="compositionally biased region" description="Basic and acidic residues" evidence="6">
    <location>
        <begin position="120"/>
        <end position="145"/>
    </location>
</feature>
<keyword evidence="4 5" id="KW-0862">Zinc</keyword>
<evidence type="ECO:0000256" key="4">
    <source>
        <dbReference type="ARBA" id="ARBA00022833"/>
    </source>
</evidence>
<feature type="compositionally biased region" description="Basic and acidic residues" evidence="6">
    <location>
        <begin position="99"/>
        <end position="113"/>
    </location>
</feature>
<keyword evidence="1 5" id="KW-0479">Metal-binding</keyword>
<name>A0AAD5XU00_9FUNG</name>
<feature type="region of interest" description="Disordered" evidence="6">
    <location>
        <begin position="286"/>
        <end position="334"/>
    </location>
</feature>
<evidence type="ECO:0000256" key="6">
    <source>
        <dbReference type="SAM" id="MobiDB-lite"/>
    </source>
</evidence>
<feature type="domain" description="C3H1-type" evidence="7">
    <location>
        <begin position="337"/>
        <end position="365"/>
    </location>
</feature>
<protein>
    <recommendedName>
        <fullName evidence="7">C3H1-type domain-containing protein</fullName>
    </recommendedName>
</protein>
<proteinExistence type="predicted"/>
<reference evidence="8" key="1">
    <citation type="submission" date="2020-05" db="EMBL/GenBank/DDBJ databases">
        <title>Phylogenomic resolution of chytrid fungi.</title>
        <authorList>
            <person name="Stajich J.E."/>
            <person name="Amses K."/>
            <person name="Simmons R."/>
            <person name="Seto K."/>
            <person name="Myers J."/>
            <person name="Bonds A."/>
            <person name="Quandt C.A."/>
            <person name="Barry K."/>
            <person name="Liu P."/>
            <person name="Grigoriev I."/>
            <person name="Longcore J.E."/>
            <person name="James T.Y."/>
        </authorList>
    </citation>
    <scope>NUCLEOTIDE SEQUENCE</scope>
    <source>
        <strain evidence="8">JEL0379</strain>
    </source>
</reference>
<feature type="compositionally biased region" description="Basic and acidic residues" evidence="6">
    <location>
        <begin position="300"/>
        <end position="314"/>
    </location>
</feature>
<dbReference type="PROSITE" id="PS50103">
    <property type="entry name" value="ZF_C3H1"/>
    <property type="match status" value="6"/>
</dbReference>
<keyword evidence="3 5" id="KW-0863">Zinc-finger</keyword>
<accession>A0AAD5XU00</accession>
<feature type="region of interest" description="Disordered" evidence="6">
    <location>
        <begin position="583"/>
        <end position="602"/>
    </location>
</feature>
<feature type="compositionally biased region" description="Basic and acidic residues" evidence="6">
    <location>
        <begin position="484"/>
        <end position="497"/>
    </location>
</feature>
<comment type="caution">
    <text evidence="8">The sequence shown here is derived from an EMBL/GenBank/DDBJ whole genome shotgun (WGS) entry which is preliminary data.</text>
</comment>
<feature type="zinc finger region" description="C3H1-type" evidence="5">
    <location>
        <begin position="599"/>
        <end position="629"/>
    </location>
</feature>
<feature type="region of interest" description="Disordered" evidence="6">
    <location>
        <begin position="792"/>
        <end position="842"/>
    </location>
</feature>
<dbReference type="InterPro" id="IPR045877">
    <property type="entry name" value="ZFP36-like"/>
</dbReference>
<feature type="compositionally biased region" description="Polar residues" evidence="6">
    <location>
        <begin position="56"/>
        <end position="70"/>
    </location>
</feature>
<feature type="compositionally biased region" description="Low complexity" evidence="6">
    <location>
        <begin position="821"/>
        <end position="832"/>
    </location>
</feature>
<dbReference type="InterPro" id="IPR000571">
    <property type="entry name" value="Znf_CCCH"/>
</dbReference>
<keyword evidence="9" id="KW-1185">Reference proteome</keyword>
<dbReference type="PANTHER" id="PTHR12547:SF18">
    <property type="entry name" value="PROTEIN TIS11"/>
    <property type="match status" value="1"/>
</dbReference>
<dbReference type="PANTHER" id="PTHR12547">
    <property type="entry name" value="CCCH ZINC FINGER/TIS11-RELATED"/>
    <property type="match status" value="1"/>
</dbReference>
<evidence type="ECO:0000259" key="7">
    <source>
        <dbReference type="PROSITE" id="PS50103"/>
    </source>
</evidence>
<feature type="domain" description="C3H1-type" evidence="7">
    <location>
        <begin position="208"/>
        <end position="237"/>
    </location>
</feature>
<feature type="region of interest" description="Disordered" evidence="6">
    <location>
        <begin position="438"/>
        <end position="511"/>
    </location>
</feature>
<feature type="region of interest" description="Disordered" evidence="6">
    <location>
        <begin position="705"/>
        <end position="743"/>
    </location>
</feature>
<feature type="compositionally biased region" description="Basic and acidic residues" evidence="6">
    <location>
        <begin position="833"/>
        <end position="842"/>
    </location>
</feature>
<feature type="compositionally biased region" description="Low complexity" evidence="6">
    <location>
        <begin position="1"/>
        <end position="17"/>
    </location>
</feature>
<feature type="domain" description="C3H1-type" evidence="7">
    <location>
        <begin position="507"/>
        <end position="537"/>
    </location>
</feature>
<feature type="compositionally biased region" description="Basic and acidic residues" evidence="6">
    <location>
        <begin position="438"/>
        <end position="447"/>
    </location>
</feature>
<dbReference type="GO" id="GO:0008270">
    <property type="term" value="F:zinc ion binding"/>
    <property type="evidence" value="ECO:0007669"/>
    <property type="project" value="UniProtKB-KW"/>
</dbReference>
<dbReference type="GO" id="GO:0003729">
    <property type="term" value="F:mRNA binding"/>
    <property type="evidence" value="ECO:0007669"/>
    <property type="project" value="InterPro"/>
</dbReference>
<feature type="compositionally biased region" description="Polar residues" evidence="6">
    <location>
        <begin position="455"/>
        <end position="464"/>
    </location>
</feature>
<evidence type="ECO:0000313" key="8">
    <source>
        <dbReference type="EMBL" id="KAJ3185180.1"/>
    </source>
</evidence>
<dbReference type="InterPro" id="IPR036855">
    <property type="entry name" value="Znf_CCCH_sf"/>
</dbReference>
<feature type="compositionally biased region" description="Low complexity" evidence="6">
    <location>
        <begin position="46"/>
        <end position="55"/>
    </location>
</feature>